<feature type="transmembrane region" description="Helical" evidence="1">
    <location>
        <begin position="61"/>
        <end position="84"/>
    </location>
</feature>
<feature type="transmembrane region" description="Helical" evidence="1">
    <location>
        <begin position="143"/>
        <end position="161"/>
    </location>
</feature>
<feature type="transmembrane region" description="Helical" evidence="1">
    <location>
        <begin position="252"/>
        <end position="269"/>
    </location>
</feature>
<feature type="transmembrane region" description="Helical" evidence="1">
    <location>
        <begin position="167"/>
        <end position="186"/>
    </location>
</feature>
<keyword evidence="1" id="KW-0812">Transmembrane</keyword>
<feature type="transmembrane region" description="Helical" evidence="1">
    <location>
        <begin position="96"/>
        <end position="112"/>
    </location>
</feature>
<feature type="transmembrane region" description="Helical" evidence="1">
    <location>
        <begin position="225"/>
        <end position="243"/>
    </location>
</feature>
<feature type="transmembrane region" description="Helical" evidence="1">
    <location>
        <begin position="328"/>
        <end position="348"/>
    </location>
</feature>
<dbReference type="EMBL" id="AP021858">
    <property type="protein sequence ID" value="BBO24559.1"/>
    <property type="molecule type" value="Genomic_DNA"/>
</dbReference>
<dbReference type="Proteomes" id="UP000662873">
    <property type="component" value="Chromosome"/>
</dbReference>
<organism evidence="2 3">
    <name type="scientific">Candidatus Nitrosymbiomonas proteolyticus</name>
    <dbReference type="NCBI Taxonomy" id="2608984"/>
    <lineage>
        <taxon>Bacteria</taxon>
        <taxon>Bacillati</taxon>
        <taxon>Armatimonadota</taxon>
        <taxon>Armatimonadota incertae sedis</taxon>
        <taxon>Candidatus Nitrosymbiomonas</taxon>
    </lineage>
</organism>
<evidence type="ECO:0000313" key="2">
    <source>
        <dbReference type="EMBL" id="BBO24559.1"/>
    </source>
</evidence>
<evidence type="ECO:0000313" key="3">
    <source>
        <dbReference type="Proteomes" id="UP000662873"/>
    </source>
</evidence>
<protein>
    <submittedName>
        <fullName evidence="2">Uncharacterized protein</fullName>
    </submittedName>
</protein>
<feature type="transmembrane region" description="Helical" evidence="1">
    <location>
        <begin position="408"/>
        <end position="427"/>
    </location>
</feature>
<name>A0A809RAT8_9BACT</name>
<gene>
    <name evidence="2" type="ORF">NPRO_21540</name>
</gene>
<feature type="transmembrane region" description="Helical" evidence="1">
    <location>
        <begin position="439"/>
        <end position="459"/>
    </location>
</feature>
<dbReference type="AlphaFoldDB" id="A0A809RAT8"/>
<reference evidence="2" key="1">
    <citation type="journal article" name="DNA Res.">
        <title>The physiological potential of anammox bacteria as revealed by their core genome structure.</title>
        <authorList>
            <person name="Okubo T."/>
            <person name="Toyoda A."/>
            <person name="Fukuhara K."/>
            <person name="Uchiyama I."/>
            <person name="Harigaya Y."/>
            <person name="Kuroiwa M."/>
            <person name="Suzuki T."/>
            <person name="Murakami Y."/>
            <person name="Suwa Y."/>
            <person name="Takami H."/>
        </authorList>
    </citation>
    <scope>NUCLEOTIDE SEQUENCE</scope>
    <source>
        <strain evidence="2">317325-2</strain>
    </source>
</reference>
<evidence type="ECO:0000256" key="1">
    <source>
        <dbReference type="SAM" id="Phobius"/>
    </source>
</evidence>
<feature type="transmembrane region" description="Helical" evidence="1">
    <location>
        <begin position="6"/>
        <end position="24"/>
    </location>
</feature>
<dbReference type="KEGG" id="npy:NPRO_21540"/>
<feature type="transmembrane region" description="Helical" evidence="1">
    <location>
        <begin position="360"/>
        <end position="378"/>
    </location>
</feature>
<keyword evidence="1" id="KW-1133">Transmembrane helix</keyword>
<feature type="transmembrane region" description="Helical" evidence="1">
    <location>
        <begin position="198"/>
        <end position="219"/>
    </location>
</feature>
<sequence>MVTEALPWVGLGGALAAWLLRESTVEEEQKPAASSLVPGIVGSVALGASAYAAHLTWGGSLAYAGAAVHGLLLGLAASFLVAVLGRAPGQSAHAKAAPIAFGAAAVALLALAKPPTLLNLQLGYCMGAVAGGWMLASPWAIRAAAAACVLVPLEVLGRIGFGGNPSHSGAIVGVSASYAALMVWALPGRKLGERLPDWLRGLAFVGFFAGGFVLLGMKYLLVEQFAVVGLGGVALALASLWVVPRSESESSLGYWLSTILWVAGATLAFGILRGYGVALGLAVGACVLLVFRHPRALSTLAPVAGIVVYRVFRENHLAASRALDIGQHYSLIGILAGAMLIVLALEWYKEKGRSGFASGAGAFLWVGLLAGAVIVSASTLAAKGYVGMLAGMGLGGALAGVNARGTGLAIAWPLGLGLGMTASYGWISPILELSRDEKARALYVLGPVVAALAILLAIVSRRAGDSVGEQVAQ</sequence>
<keyword evidence="1" id="KW-0472">Membrane</keyword>
<feature type="transmembrane region" description="Helical" evidence="1">
    <location>
        <begin position="275"/>
        <end position="291"/>
    </location>
</feature>
<feature type="transmembrane region" description="Helical" evidence="1">
    <location>
        <begin position="384"/>
        <end position="401"/>
    </location>
</feature>
<accession>A0A809RAT8</accession>
<feature type="transmembrane region" description="Helical" evidence="1">
    <location>
        <begin position="36"/>
        <end position="55"/>
    </location>
</feature>
<proteinExistence type="predicted"/>